<dbReference type="Gene3D" id="3.30.710.10">
    <property type="entry name" value="Potassium Channel Kv1.1, Chain A"/>
    <property type="match status" value="1"/>
</dbReference>
<evidence type="ECO:0000259" key="4">
    <source>
        <dbReference type="PROSITE" id="PS52046"/>
    </source>
</evidence>
<feature type="repeat" description="ANK" evidence="2">
    <location>
        <begin position="339"/>
        <end position="371"/>
    </location>
</feature>
<feature type="transmembrane region" description="Helical" evidence="3">
    <location>
        <begin position="80"/>
        <end position="100"/>
    </location>
</feature>
<keyword evidence="3" id="KW-0472">Membrane</keyword>
<comment type="caution">
    <text evidence="5">The sequence shown here is derived from an EMBL/GenBank/DDBJ whole genome shotgun (WGS) entry which is preliminary data.</text>
</comment>
<dbReference type="GO" id="GO:0042742">
    <property type="term" value="P:defense response to bacterium"/>
    <property type="evidence" value="ECO:0007669"/>
    <property type="project" value="TreeGrafter"/>
</dbReference>
<dbReference type="GO" id="GO:0009862">
    <property type="term" value="P:systemic acquired resistance, salicylic acid mediated signaling pathway"/>
    <property type="evidence" value="ECO:0007669"/>
    <property type="project" value="InterPro"/>
</dbReference>
<dbReference type="InterPro" id="IPR021094">
    <property type="entry name" value="NPR1/NIM1-like_C"/>
</dbReference>
<dbReference type="InterPro" id="IPR044292">
    <property type="entry name" value="NPR"/>
</dbReference>
<proteinExistence type="predicted"/>
<evidence type="ECO:0000313" key="5">
    <source>
        <dbReference type="EMBL" id="OAE33017.1"/>
    </source>
</evidence>
<dbReference type="InterPro" id="IPR002110">
    <property type="entry name" value="Ankyrin_rpt"/>
</dbReference>
<dbReference type="EMBL" id="LVLJ01000695">
    <property type="protein sequence ID" value="OAE33017.1"/>
    <property type="molecule type" value="Genomic_DNA"/>
</dbReference>
<evidence type="ECO:0000256" key="3">
    <source>
        <dbReference type="SAM" id="Phobius"/>
    </source>
</evidence>
<dbReference type="InterPro" id="IPR011333">
    <property type="entry name" value="SKP1/BTB/POZ_sf"/>
</dbReference>
<dbReference type="GO" id="GO:0005634">
    <property type="term" value="C:nucleus"/>
    <property type="evidence" value="ECO:0007669"/>
    <property type="project" value="TreeGrafter"/>
</dbReference>
<reference evidence="5" key="1">
    <citation type="submission" date="2016-03" db="EMBL/GenBank/DDBJ databases">
        <title>Mechanisms controlling the formation of the plant cell surface in tip-growing cells are functionally conserved among land plants.</title>
        <authorList>
            <person name="Honkanen S."/>
            <person name="Jones V.A."/>
            <person name="Morieri G."/>
            <person name="Champion C."/>
            <person name="Hetherington A.J."/>
            <person name="Kelly S."/>
            <person name="Saint-Marcoux D."/>
            <person name="Proust H."/>
            <person name="Prescott H."/>
            <person name="Dolan L."/>
        </authorList>
    </citation>
    <scope>NUCLEOTIDE SEQUENCE [LARGE SCALE GENOMIC DNA]</scope>
    <source>
        <tissue evidence="5">Whole gametophyte</tissue>
    </source>
</reference>
<evidence type="ECO:0000256" key="1">
    <source>
        <dbReference type="ARBA" id="ARBA00004906"/>
    </source>
</evidence>
<dbReference type="PROSITE" id="PS50088">
    <property type="entry name" value="ANK_REPEAT"/>
    <property type="match status" value="1"/>
</dbReference>
<keyword evidence="6" id="KW-1185">Reference proteome</keyword>
<protein>
    <recommendedName>
        <fullName evidence="4">C2HC NPR-type domain-containing protein</fullName>
    </recommendedName>
</protein>
<feature type="domain" description="C2HC NPR-type" evidence="4">
    <location>
        <begin position="154"/>
        <end position="168"/>
    </location>
</feature>
<gene>
    <name evidence="5" type="ORF">AXG93_1913s1190</name>
</gene>
<dbReference type="GO" id="GO:2000022">
    <property type="term" value="P:regulation of jasmonic acid mediated signaling pathway"/>
    <property type="evidence" value="ECO:0007669"/>
    <property type="project" value="InterPro"/>
</dbReference>
<comment type="pathway">
    <text evidence="1">Protein modification; protein ubiquitination.</text>
</comment>
<organism evidence="5 6">
    <name type="scientific">Marchantia polymorpha subsp. ruderalis</name>
    <dbReference type="NCBI Taxonomy" id="1480154"/>
    <lineage>
        <taxon>Eukaryota</taxon>
        <taxon>Viridiplantae</taxon>
        <taxon>Streptophyta</taxon>
        <taxon>Embryophyta</taxon>
        <taxon>Marchantiophyta</taxon>
        <taxon>Marchantiopsida</taxon>
        <taxon>Marchantiidae</taxon>
        <taxon>Marchantiales</taxon>
        <taxon>Marchantiaceae</taxon>
        <taxon>Marchantia</taxon>
    </lineage>
</organism>
<dbReference type="SUPFAM" id="SSF48403">
    <property type="entry name" value="Ankyrin repeat"/>
    <property type="match status" value="1"/>
</dbReference>
<dbReference type="Gene3D" id="1.25.40.20">
    <property type="entry name" value="Ankyrin repeat-containing domain"/>
    <property type="match status" value="1"/>
</dbReference>
<dbReference type="GO" id="GO:0050832">
    <property type="term" value="P:defense response to fungus"/>
    <property type="evidence" value="ECO:0007669"/>
    <property type="project" value="TreeGrafter"/>
</dbReference>
<dbReference type="Proteomes" id="UP000077202">
    <property type="component" value="Unassembled WGS sequence"/>
</dbReference>
<dbReference type="Pfam" id="PF12313">
    <property type="entry name" value="NPR1_like_C"/>
    <property type="match status" value="2"/>
</dbReference>
<keyword evidence="3" id="KW-0812">Transmembrane</keyword>
<dbReference type="PANTHER" id="PTHR46475">
    <property type="entry name" value="REGULATORY PROTEIN NPR3"/>
    <property type="match status" value="1"/>
</dbReference>
<dbReference type="GO" id="GO:2000031">
    <property type="term" value="P:regulation of salicylic acid mediated signaling pathway"/>
    <property type="evidence" value="ECO:0007669"/>
    <property type="project" value="InterPro"/>
</dbReference>
<dbReference type="PROSITE" id="PS52046">
    <property type="entry name" value="ZF_C2HC_NPR"/>
    <property type="match status" value="1"/>
</dbReference>
<dbReference type="SMART" id="SM00248">
    <property type="entry name" value="ANK"/>
    <property type="match status" value="2"/>
</dbReference>
<dbReference type="AlphaFoldDB" id="A0A176WIT2"/>
<dbReference type="InterPro" id="IPR057250">
    <property type="entry name" value="Znf_C2HC_NPR-type"/>
</dbReference>
<accession>A0A176WIT2</accession>
<keyword evidence="3" id="KW-1133">Transmembrane helix</keyword>
<evidence type="ECO:0000256" key="2">
    <source>
        <dbReference type="PROSITE-ProRule" id="PRU00023"/>
    </source>
</evidence>
<keyword evidence="2" id="KW-0040">ANK repeat</keyword>
<dbReference type="InterPro" id="IPR036770">
    <property type="entry name" value="Ankyrin_rpt-contain_sf"/>
</dbReference>
<dbReference type="PROSITE" id="PS50297">
    <property type="entry name" value="ANK_REP_REGION"/>
    <property type="match status" value="1"/>
</dbReference>
<dbReference type="PANTHER" id="PTHR46475:SF1">
    <property type="entry name" value="REGULATORY PROTEIN NPR2"/>
    <property type="match status" value="1"/>
</dbReference>
<sequence length="677" mass="76016">MKLNTREDERTGVAQLRAEVGRRLVNSWDPQKVEADRDENTRGGPRLGLEIGLEDCSLALGEQCRGPASFLSYFINKSRAVFGSLLLFYTPPCLGMFLFLRSFFRKLFRHPQIEEPKTELDLGKVANLEKVGQEAFLAVVKYIYGGRVRLLGSAVTCLDDTCSHEACNPVVKYVEDFLRTAAVFDLPELKGHGEHHLCGLVDKVPGEYLTSMMKVAKTHGAEMLYNRCIHVLANKCNWNYRSLQKSLGDELANQVKELRKTLGLLMPTDEDERRDTEAWRVQRALDSDDVELVQMLLKEGQFSFDDVHGLHYAAGHCDEKIVRELLDLELSNPNVKDYSGYTVLHIACMRRQPEILAGLLAKGARPNDVTPDGRTGSQIVKRLTKKGGDGFDSAAEEEAQRARLCLEILEQAAVTTNTTYSRSFREVVNMPVTSEEELVQKLLYLENRVGLAKVLFPREAQIVMNLAHLEATSEFTGVDKAGAADNVSASNSPLFSAKAQALKRFPATSQGPKVEGSEGGLDATLLRRVTALQKTVLYLLLLNDSIRFVVFLVWFEIVAIVLTFSPDRDMVFFFCTVELGHRFFPRCSEILNKYMDDDMGDNAFVDKVNPDEHSTKKQRLDELKEILAEAFTMDVADMDEQKEAEAEAEVLFRDLGLTKVLTEDNSFCALLSSFKQH</sequence>
<dbReference type="Pfam" id="PF12796">
    <property type="entry name" value="Ank_2"/>
    <property type="match status" value="1"/>
</dbReference>
<evidence type="ECO:0000313" key="6">
    <source>
        <dbReference type="Proteomes" id="UP000077202"/>
    </source>
</evidence>
<name>A0A176WIT2_MARPO</name>